<feature type="transmembrane region" description="Helical" evidence="2">
    <location>
        <begin position="6"/>
        <end position="28"/>
    </location>
</feature>
<evidence type="ECO:0000256" key="2">
    <source>
        <dbReference type="SAM" id="Phobius"/>
    </source>
</evidence>
<evidence type="ECO:0000313" key="3">
    <source>
        <dbReference type="EMBL" id="EAY20170.1"/>
    </source>
</evidence>
<dbReference type="VEuPathDB" id="TrichDB:TVAG_021150"/>
<dbReference type="EMBL" id="DS113200">
    <property type="protein sequence ID" value="EAY20170.1"/>
    <property type="molecule type" value="Genomic_DNA"/>
</dbReference>
<dbReference type="SMR" id="A2DH97"/>
<feature type="coiled-coil region" evidence="1">
    <location>
        <begin position="23"/>
        <end position="50"/>
    </location>
</feature>
<dbReference type="PANTHER" id="PTHR46155:SF1">
    <property type="entry name" value="BIFUNCTIONAL INHIBITOR_LIPID-TRANSFER PROTEIN_SEED STORAGE 2S ALBUMIN SUPERFAMILY PROTEIN"/>
    <property type="match status" value="1"/>
</dbReference>
<reference evidence="3" key="1">
    <citation type="submission" date="2006-10" db="EMBL/GenBank/DDBJ databases">
        <authorList>
            <person name="Amadeo P."/>
            <person name="Zhao Q."/>
            <person name="Wortman J."/>
            <person name="Fraser-Liggett C."/>
            <person name="Carlton J."/>
        </authorList>
    </citation>
    <scope>NUCLEOTIDE SEQUENCE</scope>
    <source>
        <strain evidence="3">G3</strain>
    </source>
</reference>
<dbReference type="RefSeq" id="XP_001581156.1">
    <property type="nucleotide sequence ID" value="XM_001581106.1"/>
</dbReference>
<dbReference type="Proteomes" id="UP000001542">
    <property type="component" value="Unassembled WGS sequence"/>
</dbReference>
<sequence length="90" mass="9696">MKRSIGIGVGVVCVLLVIIAIIVVVIVIKKKNAENDIEESEEKSLEMIENETGAFSSPGEQATADNPLFATTEVEMNEDFGPDEDAQDSL</sequence>
<dbReference type="KEGG" id="tva:5465704"/>
<organism evidence="3 4">
    <name type="scientific">Trichomonas vaginalis (strain ATCC PRA-98 / G3)</name>
    <dbReference type="NCBI Taxonomy" id="412133"/>
    <lineage>
        <taxon>Eukaryota</taxon>
        <taxon>Metamonada</taxon>
        <taxon>Parabasalia</taxon>
        <taxon>Trichomonadida</taxon>
        <taxon>Trichomonadidae</taxon>
        <taxon>Trichomonas</taxon>
    </lineage>
</organism>
<keyword evidence="1" id="KW-0175">Coiled coil</keyword>
<keyword evidence="2" id="KW-0812">Transmembrane</keyword>
<keyword evidence="2" id="KW-0472">Membrane</keyword>
<evidence type="ECO:0000313" key="4">
    <source>
        <dbReference type="Proteomes" id="UP000001542"/>
    </source>
</evidence>
<evidence type="ECO:0000256" key="1">
    <source>
        <dbReference type="SAM" id="Coils"/>
    </source>
</evidence>
<keyword evidence="2" id="KW-1133">Transmembrane helix</keyword>
<reference evidence="3" key="2">
    <citation type="journal article" date="2007" name="Science">
        <title>Draft genome sequence of the sexually transmitted pathogen Trichomonas vaginalis.</title>
        <authorList>
            <person name="Carlton J.M."/>
            <person name="Hirt R.P."/>
            <person name="Silva J.C."/>
            <person name="Delcher A.L."/>
            <person name="Schatz M."/>
            <person name="Zhao Q."/>
            <person name="Wortman J.R."/>
            <person name="Bidwell S.L."/>
            <person name="Alsmark U.C.M."/>
            <person name="Besteiro S."/>
            <person name="Sicheritz-Ponten T."/>
            <person name="Noel C.J."/>
            <person name="Dacks J.B."/>
            <person name="Foster P.G."/>
            <person name="Simillion C."/>
            <person name="Van de Peer Y."/>
            <person name="Miranda-Saavedra D."/>
            <person name="Barton G.J."/>
            <person name="Westrop G.D."/>
            <person name="Mueller S."/>
            <person name="Dessi D."/>
            <person name="Fiori P.L."/>
            <person name="Ren Q."/>
            <person name="Paulsen I."/>
            <person name="Zhang H."/>
            <person name="Bastida-Corcuera F.D."/>
            <person name="Simoes-Barbosa A."/>
            <person name="Brown M.T."/>
            <person name="Hayes R.D."/>
            <person name="Mukherjee M."/>
            <person name="Okumura C.Y."/>
            <person name="Schneider R."/>
            <person name="Smith A.J."/>
            <person name="Vanacova S."/>
            <person name="Villalvazo M."/>
            <person name="Haas B.J."/>
            <person name="Pertea M."/>
            <person name="Feldblyum T.V."/>
            <person name="Utterback T.R."/>
            <person name="Shu C.L."/>
            <person name="Osoegawa K."/>
            <person name="de Jong P.J."/>
            <person name="Hrdy I."/>
            <person name="Horvathova L."/>
            <person name="Zubacova Z."/>
            <person name="Dolezal P."/>
            <person name="Malik S.B."/>
            <person name="Logsdon J.M. Jr."/>
            <person name="Henze K."/>
            <person name="Gupta A."/>
            <person name="Wang C.C."/>
            <person name="Dunne R.L."/>
            <person name="Upcroft J.A."/>
            <person name="Upcroft P."/>
            <person name="White O."/>
            <person name="Salzberg S.L."/>
            <person name="Tang P."/>
            <person name="Chiu C.-H."/>
            <person name="Lee Y.-S."/>
            <person name="Embley T.M."/>
            <person name="Coombs G.H."/>
            <person name="Mottram J.C."/>
            <person name="Tachezy J."/>
            <person name="Fraser-Liggett C.M."/>
            <person name="Johnson P.J."/>
        </authorList>
    </citation>
    <scope>NUCLEOTIDE SEQUENCE [LARGE SCALE GENOMIC DNA]</scope>
    <source>
        <strain evidence="3">G3</strain>
    </source>
</reference>
<accession>A2DH97</accession>
<dbReference type="InParanoid" id="A2DH97"/>
<name>A2DH97_TRIV3</name>
<dbReference type="PANTHER" id="PTHR46155">
    <property type="entry name" value="BIFUNCTIONAL INHIBITOR/LIPID-TRANSFER PROTEIN/SEED STORAGE 2S ALBUMIN SUPERFAMILY PROTEIN"/>
    <property type="match status" value="1"/>
</dbReference>
<protein>
    <submittedName>
        <fullName evidence="3">Uncharacterized protein</fullName>
    </submittedName>
</protein>
<dbReference type="VEuPathDB" id="TrichDB:TVAGG3_0677550"/>
<dbReference type="AlphaFoldDB" id="A2DH97"/>
<proteinExistence type="predicted"/>
<gene>
    <name evidence="3" type="ORF">TVAG_021150</name>
</gene>
<keyword evidence="4" id="KW-1185">Reference proteome</keyword>